<reference evidence="1" key="1">
    <citation type="submission" date="2021-01" db="EMBL/GenBank/DDBJ databases">
        <title>Chlamydial infections in birds of prey presented to California wildlife rehabilitation facilities.</title>
        <authorList>
            <person name="Seibert B.A."/>
            <person name="Keel M.K."/>
            <person name="Kelly T.R."/>
            <person name="Nilsen R.A."/>
            <person name="Pesti D.R."/>
            <person name="Ciembor P.X."/>
            <person name="Gregory C.R."/>
            <person name="Ritchie B.W."/>
            <person name="Hawkins M.G."/>
        </authorList>
    </citation>
    <scope>NUCLEOTIDE SEQUENCE [LARGE SCALE GENOMIC DNA]</scope>
    <source>
        <strain evidence="1">SWA</strain>
    </source>
</reference>
<protein>
    <submittedName>
        <fullName evidence="1">Uncharacterized protein</fullName>
    </submittedName>
</protein>
<organism evidence="1 2">
    <name type="scientific">Chlamydia buteonis</name>
    <dbReference type="NCBI Taxonomy" id="2494525"/>
    <lineage>
        <taxon>Bacteria</taxon>
        <taxon>Pseudomonadati</taxon>
        <taxon>Chlamydiota</taxon>
        <taxon>Chlamydiia</taxon>
        <taxon>Chlamydiales</taxon>
        <taxon>Chlamydiaceae</taxon>
        <taxon>Chlamydia/Chlamydophila group</taxon>
        <taxon>Chlamydia</taxon>
    </lineage>
</organism>
<dbReference type="EMBL" id="CP067334">
    <property type="protein sequence ID" value="QXE27818.1"/>
    <property type="molecule type" value="Genomic_DNA"/>
</dbReference>
<sequence>MPCNDVDTIIQELSSLQNQLSALDSLDVILVVYEKMFSLIHQGLDKILVKDQQCYLLSVQPNGTLLKDTLDQPVLQTFSMTTQP</sequence>
<name>A0ABX8LAX8_9CHLA</name>
<dbReference type="RefSeq" id="WP_131744177.1">
    <property type="nucleotide sequence ID" value="NZ_CAAAFM010000002.1"/>
</dbReference>
<proteinExistence type="predicted"/>
<dbReference type="Proteomes" id="UP000683565">
    <property type="component" value="Chromosome"/>
</dbReference>
<keyword evidence="2" id="KW-1185">Reference proteome</keyword>
<evidence type="ECO:0000313" key="2">
    <source>
        <dbReference type="Proteomes" id="UP000683565"/>
    </source>
</evidence>
<accession>A0ABX8LAX8</accession>
<gene>
    <name evidence="1" type="ORF">JJJ19_04255</name>
</gene>
<evidence type="ECO:0000313" key="1">
    <source>
        <dbReference type="EMBL" id="QXE27818.1"/>
    </source>
</evidence>